<gene>
    <name evidence="1" type="ORF">AVDCRST_MAG20-1247</name>
</gene>
<reference evidence="1" key="1">
    <citation type="submission" date="2020-02" db="EMBL/GenBank/DDBJ databases">
        <authorList>
            <person name="Meier V. D."/>
        </authorList>
    </citation>
    <scope>NUCLEOTIDE SEQUENCE</scope>
    <source>
        <strain evidence="1">AVDCRST_MAG20</strain>
    </source>
</reference>
<sequence length="108" mass="12201">MPGEEPARSWLASAAAAVALRPALWGTAAHQLRALADPGWLRRRPHLPLPPAAYLRFRLVTAYGDPEASPAPADVVAYLSWCREERRRVRYPRRRRWRNAPVGARVGR</sequence>
<name>A0A6J4HRL7_9ACTN</name>
<accession>A0A6J4HRL7</accession>
<evidence type="ECO:0000313" key="1">
    <source>
        <dbReference type="EMBL" id="CAA9231474.1"/>
    </source>
</evidence>
<organism evidence="1">
    <name type="scientific">uncultured Acidimicrobiales bacterium</name>
    <dbReference type="NCBI Taxonomy" id="310071"/>
    <lineage>
        <taxon>Bacteria</taxon>
        <taxon>Bacillati</taxon>
        <taxon>Actinomycetota</taxon>
        <taxon>Acidimicrobiia</taxon>
        <taxon>Acidimicrobiales</taxon>
        <taxon>environmental samples</taxon>
    </lineage>
</organism>
<dbReference type="EMBL" id="CADCSY010000053">
    <property type="protein sequence ID" value="CAA9231474.1"/>
    <property type="molecule type" value="Genomic_DNA"/>
</dbReference>
<dbReference type="AlphaFoldDB" id="A0A6J4HRL7"/>
<proteinExistence type="predicted"/>
<protein>
    <submittedName>
        <fullName evidence="1">Uncharacterized protein</fullName>
    </submittedName>
</protein>